<dbReference type="SMART" id="SM00369">
    <property type="entry name" value="LRR_TYP"/>
    <property type="match status" value="6"/>
</dbReference>
<dbReference type="InterPro" id="IPR058922">
    <property type="entry name" value="WHD_DRP"/>
</dbReference>
<dbReference type="SUPFAM" id="SSF52058">
    <property type="entry name" value="L domain-like"/>
    <property type="match status" value="3"/>
</dbReference>
<evidence type="ECO:0000256" key="2">
    <source>
        <dbReference type="ARBA" id="ARBA00022737"/>
    </source>
</evidence>
<feature type="domain" description="Disease resistance protein winged helix" evidence="8">
    <location>
        <begin position="425"/>
        <end position="499"/>
    </location>
</feature>
<dbReference type="InterPro" id="IPR055414">
    <property type="entry name" value="LRR_R13L4/SHOC2-like"/>
</dbReference>
<dbReference type="InterPro" id="IPR041118">
    <property type="entry name" value="Rx_N"/>
</dbReference>
<evidence type="ECO:0000313" key="10">
    <source>
        <dbReference type="Proteomes" id="UP000813463"/>
    </source>
</evidence>
<dbReference type="InterPro" id="IPR032675">
    <property type="entry name" value="LRR_dom_sf"/>
</dbReference>
<keyword evidence="2" id="KW-0677">Repeat</keyword>
<keyword evidence="3" id="KW-0547">Nucleotide-binding</keyword>
<accession>A0ABM3QZS8</accession>
<organism evidence="10 11">
    <name type="scientific">Spinacia oleracea</name>
    <name type="common">Spinach</name>
    <dbReference type="NCBI Taxonomy" id="3562"/>
    <lineage>
        <taxon>Eukaryota</taxon>
        <taxon>Viridiplantae</taxon>
        <taxon>Streptophyta</taxon>
        <taxon>Embryophyta</taxon>
        <taxon>Tracheophyta</taxon>
        <taxon>Spermatophyta</taxon>
        <taxon>Magnoliopsida</taxon>
        <taxon>eudicotyledons</taxon>
        <taxon>Gunneridae</taxon>
        <taxon>Pentapetalae</taxon>
        <taxon>Caryophyllales</taxon>
        <taxon>Chenopodiaceae</taxon>
        <taxon>Chenopodioideae</taxon>
        <taxon>Anserineae</taxon>
        <taxon>Spinacia</taxon>
    </lineage>
</organism>
<dbReference type="Pfam" id="PF23598">
    <property type="entry name" value="LRR_14"/>
    <property type="match status" value="2"/>
</dbReference>
<dbReference type="Pfam" id="PF18052">
    <property type="entry name" value="Rx_N"/>
    <property type="match status" value="2"/>
</dbReference>
<proteinExistence type="predicted"/>
<dbReference type="PRINTS" id="PR00364">
    <property type="entry name" value="DISEASERSIST"/>
</dbReference>
<evidence type="ECO:0000259" key="9">
    <source>
        <dbReference type="Pfam" id="PF23598"/>
    </source>
</evidence>
<feature type="domain" description="Disease resistance N-terminal" evidence="7">
    <location>
        <begin position="12"/>
        <end position="98"/>
    </location>
</feature>
<reference evidence="11" key="2">
    <citation type="submission" date="2025-08" db="UniProtKB">
        <authorList>
            <consortium name="RefSeq"/>
        </authorList>
    </citation>
    <scope>IDENTIFICATION</scope>
    <source>
        <tissue evidence="11">Leaf</tissue>
    </source>
</reference>
<dbReference type="PANTHER" id="PTHR36766">
    <property type="entry name" value="PLANT BROAD-SPECTRUM MILDEW RESISTANCE PROTEIN RPW8"/>
    <property type="match status" value="1"/>
</dbReference>
<sequence length="1926" mass="219259">MAEVVLFGIAEEILKNLGSRALDEIVSAHGFKAQFENLKNTITSIKDVLLDAEEKQADDHAVRDWLERLATAVYAADDLVDEVSTIATRQQLMDRNTLSEKVQTFFFWPNQSVFAKVSRKMKTIREELDVIVKDGTWFDFARRPHEVGSRMSSSREAEVVIGRDGDKKAVLEMLLASSSTDEKHENEMLPVIPIVGNGGMGKTTLAQFICNDPQVKEHFELRLWLCVSNVLDIKVIIRKILLLVTNMETHKLEIVQLQGLLRKVVGDKKYLIVLDDVCNEHCEEWSKLKALLKIGRRGSKILVTTRSREVAEMMGTLRAYVLQGLSEERSWDLFEKTAFKLGQAQPKPHLVEVGKEIVKKCANVPLSIRTTGSMLYGMEDSKWLSIKDIFVAKISANQSDIMKVLKLSYHHLLSPLKNCFSYCALFQKGYEFDKEVLMDLWIAEGFVTISAANEGQSLDEIAEEYFLTLLQRGFFQEIRMNEWGVITSCKMHDLMHDLAQEVSGVKCKVADFAERNFDDKTLHLSFAYQLTSSSKIPNEIQNLKQLRTFLLPEQRYVVESLPLSKSIYQSLITRSICLRVLDLHNLSIKSLPSSIGKLIHLRYLNLSCTLIEELPSSITDLLNLQTLKLRLTQLRTLPPNIRKLTNLRSLDVSSCSKLIHMPSGIGGLTLLSKLPKFIVNHSPELSSMAKLSDLKNLDNLRGHLEIVIHGETSILEATEAELTSKDQLTELLINFNREMFYLFYGCNHDLATLEGLKPHSNLKMLKILNYRGQMLPNWARMDNLSTTLPNLVELKLENCRKCIQIPVFSQLRFLKRLKVSEMDTVEYMENAVCDDSSSSSSSKLQRGKTSLFFPSLEELEMKDMKNLKGWWKGYEDHLLSSMHFSNMSKLSVVGCRNLISLPLCPKMEILTLTGTNDSLLLSKLVTTSESVKGVGLKLKQLKMDHLDNQLILLPKQCINQLSSLTVHGDNKLVSTKILGEVFSTTTLSSSLQTLVFYNCKKLRSISKGLENLTALKELVFDGCEMLKLSPIEDEDANDSIPWKALRNILCYLTLSNIRELNYLPTGFRYLTNLRSLKLSSLIRLKELPKHISYMHSLEHLDLYGCLSLTSLPEDFSKLTSLKYFRIKFCPALAKQCRGPDGGEWPNIQHVPLVIVSFKVHEIYFLLPISCLPLEKPREKIRKQMAEAALFGIAEEILKNVGSTAIDEIASAWGFKSQLEKLKNTVNTLKDVLLDAEDRQADSHAVRGWVARLTTAVYAADDLFDEFSTVASRKQLMGGNKLTKEVQTFFSCSNEISLALKISQKIKRIRQELDDVVKDSTQFAFVLRPHHEGRVIYTGRSRRDETYSFVDSEEVIGRDDDKKAVLDLLLAYYSIDNKHEDEDEVLPVISIVGIGGLGKTTLAQLIYNDPQVKDHFELMLWVCVSDVFDIKDITLKIIMSATNTESQKLEMEQLQGRLRNEIGDKKYLLVLDDVWNENRGEWLKLRGLLKIGRQGSKILVTTRSREVAEIMGNCPPHELQGLSEEKSWELFEKMAFKLGQAQQKPHLVQLGKEIVKKCANVPLAIRALGSLLYGKDETKWISIKDASLAKISDNQNNVLNILKLSYQHLCFPLKNCFGYCSLFPKDYLFDKETLIDLWMAEGFIANESQRLEEVANEYFLTLLQRCFFQDIKRDEWGAIKSCKMHDLMHDLAQQVAGVKCKVANFSETKFDGRIHHLSFAYRLTSSWKIPNSMLSMKLLRTFLLPEQMKDGSTFSKSICQQLMLRFSCLRVLDLHDLGVKSLPSSIGKLIHLRFLNLCKMPIVELPDSITQLHNLQTLKLYHCSRLKTLPKHIKKLTNLRSLDIDRCSKLSHLPSGIGELTLLHKLPLFIVDHNLRSKSRFKPKTAKLSDLQKLNNLRGVLCIEFNGDKNYGVRSNRGKLGWQTWND</sequence>
<evidence type="ECO:0000256" key="5">
    <source>
        <dbReference type="ARBA" id="ARBA00022840"/>
    </source>
</evidence>
<feature type="domain" description="Disease resistance N-terminal" evidence="7">
    <location>
        <begin position="1195"/>
        <end position="1278"/>
    </location>
</feature>
<dbReference type="Pfam" id="PF23559">
    <property type="entry name" value="WHD_DRP"/>
    <property type="match status" value="2"/>
</dbReference>
<dbReference type="InterPro" id="IPR036388">
    <property type="entry name" value="WH-like_DNA-bd_sf"/>
</dbReference>
<reference evidence="10" key="1">
    <citation type="journal article" date="2021" name="Nat. Commun.">
        <title>Genomic analyses provide insights into spinach domestication and the genetic basis of agronomic traits.</title>
        <authorList>
            <person name="Cai X."/>
            <person name="Sun X."/>
            <person name="Xu C."/>
            <person name="Sun H."/>
            <person name="Wang X."/>
            <person name="Ge C."/>
            <person name="Zhang Z."/>
            <person name="Wang Q."/>
            <person name="Fei Z."/>
            <person name="Jiao C."/>
            <person name="Wang Q."/>
        </authorList>
    </citation>
    <scope>NUCLEOTIDE SEQUENCE [LARGE SCALE GENOMIC DNA]</scope>
    <source>
        <strain evidence="10">cv. Varoflay</strain>
    </source>
</reference>
<evidence type="ECO:0000313" key="11">
    <source>
        <dbReference type="RefSeq" id="XP_056688887.1"/>
    </source>
</evidence>
<keyword evidence="10" id="KW-1185">Reference proteome</keyword>
<dbReference type="RefSeq" id="XP_056688887.1">
    <property type="nucleotide sequence ID" value="XM_056832909.1"/>
</dbReference>
<gene>
    <name evidence="11" type="primary">LOC110790702</name>
</gene>
<evidence type="ECO:0000256" key="3">
    <source>
        <dbReference type="ARBA" id="ARBA00022741"/>
    </source>
</evidence>
<dbReference type="SUPFAM" id="SSF52540">
    <property type="entry name" value="P-loop containing nucleoside triphosphate hydrolases"/>
    <property type="match status" value="2"/>
</dbReference>
<dbReference type="Gene3D" id="1.20.5.4130">
    <property type="match status" value="2"/>
</dbReference>
<evidence type="ECO:0000259" key="6">
    <source>
        <dbReference type="Pfam" id="PF00931"/>
    </source>
</evidence>
<dbReference type="Gene3D" id="3.40.50.300">
    <property type="entry name" value="P-loop containing nucleotide triphosphate hydrolases"/>
    <property type="match status" value="2"/>
</dbReference>
<dbReference type="InterPro" id="IPR002182">
    <property type="entry name" value="NB-ARC"/>
</dbReference>
<evidence type="ECO:0000256" key="4">
    <source>
        <dbReference type="ARBA" id="ARBA00022821"/>
    </source>
</evidence>
<keyword evidence="1" id="KW-0433">Leucine-rich repeat</keyword>
<evidence type="ECO:0000256" key="1">
    <source>
        <dbReference type="ARBA" id="ARBA00022614"/>
    </source>
</evidence>
<protein>
    <submittedName>
        <fullName evidence="11">Disease resistance protein RGA4</fullName>
    </submittedName>
</protein>
<dbReference type="GeneID" id="110790702"/>
<keyword evidence="4" id="KW-0611">Plant defense</keyword>
<feature type="domain" description="NB-ARC" evidence="6">
    <location>
        <begin position="186"/>
        <end position="340"/>
    </location>
</feature>
<dbReference type="PANTHER" id="PTHR36766:SF35">
    <property type="entry name" value="DISEASE RESISTANCE PROTEIN RGA3"/>
    <property type="match status" value="1"/>
</dbReference>
<evidence type="ECO:0000259" key="7">
    <source>
        <dbReference type="Pfam" id="PF18052"/>
    </source>
</evidence>
<feature type="domain" description="NB-ARC" evidence="6">
    <location>
        <begin position="1381"/>
        <end position="1536"/>
    </location>
</feature>
<dbReference type="Gene3D" id="1.10.10.10">
    <property type="entry name" value="Winged helix-like DNA-binding domain superfamily/Winged helix DNA-binding domain"/>
    <property type="match status" value="2"/>
</dbReference>
<dbReference type="InterPro" id="IPR027417">
    <property type="entry name" value="P-loop_NTPase"/>
</dbReference>
<feature type="domain" description="Disease resistance R13L4/SHOC-2-like LRR" evidence="9">
    <location>
        <begin position="577"/>
        <end position="862"/>
    </location>
</feature>
<feature type="domain" description="Disease resistance protein winged helix" evidence="8">
    <location>
        <begin position="1621"/>
        <end position="1691"/>
    </location>
</feature>
<dbReference type="InterPro" id="IPR003591">
    <property type="entry name" value="Leu-rich_rpt_typical-subtyp"/>
</dbReference>
<keyword evidence="5" id="KW-0067">ATP-binding</keyword>
<dbReference type="Pfam" id="PF00931">
    <property type="entry name" value="NB-ARC"/>
    <property type="match status" value="2"/>
</dbReference>
<dbReference type="Proteomes" id="UP000813463">
    <property type="component" value="Chromosome 6"/>
</dbReference>
<dbReference type="InterPro" id="IPR042197">
    <property type="entry name" value="Apaf_helical"/>
</dbReference>
<dbReference type="Gene3D" id="1.10.8.430">
    <property type="entry name" value="Helical domain of apoptotic protease-activating factors"/>
    <property type="match status" value="2"/>
</dbReference>
<feature type="domain" description="Disease resistance R13L4/SHOC-2-like LRR" evidence="9">
    <location>
        <begin position="1752"/>
        <end position="1907"/>
    </location>
</feature>
<dbReference type="Gene3D" id="3.80.10.10">
    <property type="entry name" value="Ribonuclease Inhibitor"/>
    <property type="match status" value="4"/>
</dbReference>
<name>A0ABM3QZS8_SPIOL</name>
<evidence type="ECO:0000259" key="8">
    <source>
        <dbReference type="Pfam" id="PF23559"/>
    </source>
</evidence>